<dbReference type="GO" id="GO:0005536">
    <property type="term" value="F:D-glucose binding"/>
    <property type="evidence" value="ECO:0007669"/>
    <property type="project" value="UniProtKB-ARBA"/>
</dbReference>
<dbReference type="SMART" id="SM00915">
    <property type="entry name" value="Jacalin"/>
    <property type="match status" value="2"/>
</dbReference>
<dbReference type="InterPro" id="IPR033734">
    <property type="entry name" value="Jacalin-like_lectin_dom_plant"/>
</dbReference>
<organism evidence="6 7">
    <name type="scientific">Quercus suber</name>
    <name type="common">Cork oak</name>
    <dbReference type="NCBI Taxonomy" id="58331"/>
    <lineage>
        <taxon>Eukaryota</taxon>
        <taxon>Viridiplantae</taxon>
        <taxon>Streptophyta</taxon>
        <taxon>Embryophyta</taxon>
        <taxon>Tracheophyta</taxon>
        <taxon>Spermatophyta</taxon>
        <taxon>Magnoliopsida</taxon>
        <taxon>eudicotyledons</taxon>
        <taxon>Gunneridae</taxon>
        <taxon>Pentapetalae</taxon>
        <taxon>rosids</taxon>
        <taxon>fabids</taxon>
        <taxon>Fagales</taxon>
        <taxon>Fagaceae</taxon>
        <taxon>Quercus</taxon>
    </lineage>
</organism>
<evidence type="ECO:0000313" key="7">
    <source>
        <dbReference type="Proteomes" id="UP000237347"/>
    </source>
</evidence>
<feature type="chain" id="PRO_5043586826" evidence="4">
    <location>
        <begin position="20"/>
        <end position="296"/>
    </location>
</feature>
<evidence type="ECO:0000256" key="2">
    <source>
        <dbReference type="ARBA" id="ARBA00022734"/>
    </source>
</evidence>
<evidence type="ECO:0000259" key="5">
    <source>
        <dbReference type="PROSITE" id="PS51752"/>
    </source>
</evidence>
<accession>A0AAW0IW21</accession>
<keyword evidence="3" id="KW-0677">Repeat</keyword>
<name>A0AAW0IW21_QUESU</name>
<proteinExistence type="inferred from homology"/>
<sequence>MKKNTELLLHLFSFLKAKGDVILCSNATKKNTAFAGCHMEECLKVGPWGGKGGNQWSFKANKGGITEIIIFHGGAIDSISLKCGDQDGVLQNSNKIGGNGGHRNDKILLDWPKEYLTSINGTVAVYSNYTVIHSLRFYTNKTEYGPYGSEKGTPFSLPMEGGVIVGFHGRAGHYVDAIGVYVKTMQRELENKMKAVVPRGPGPWGGHGGKEWDDGVFSGIRELHLHVGDSVIHAIRTDNFQALRSITFYTNNGRYGPYGDEIGHAFTSSVAAGKVVGFHGRSGVYLDAIGVHMEYF</sequence>
<dbReference type="PANTHER" id="PTHR47293">
    <property type="entry name" value="JACALIN-RELATED LECTIN 3"/>
    <property type="match status" value="1"/>
</dbReference>
<dbReference type="CDD" id="cd09612">
    <property type="entry name" value="Jacalin"/>
    <property type="match status" value="1"/>
</dbReference>
<gene>
    <name evidence="6" type="primary">LECA_5</name>
    <name evidence="6" type="ORF">CFP56_041335</name>
</gene>
<evidence type="ECO:0000256" key="4">
    <source>
        <dbReference type="SAM" id="SignalP"/>
    </source>
</evidence>
<keyword evidence="2" id="KW-0430">Lectin</keyword>
<feature type="domain" description="Jacalin-type lectin" evidence="5">
    <location>
        <begin position="198"/>
        <end position="295"/>
    </location>
</feature>
<dbReference type="AlphaFoldDB" id="A0AAW0IW21"/>
<evidence type="ECO:0000256" key="3">
    <source>
        <dbReference type="ARBA" id="ARBA00022737"/>
    </source>
</evidence>
<feature type="domain" description="Jacalin-type lectin" evidence="5">
    <location>
        <begin position="42"/>
        <end position="184"/>
    </location>
</feature>
<dbReference type="PANTHER" id="PTHR47293:SF66">
    <property type="entry name" value="JACALIN-RELATED LECTIN 11-RELATED"/>
    <property type="match status" value="1"/>
</dbReference>
<dbReference type="InterPro" id="IPR036404">
    <property type="entry name" value="Jacalin-like_lectin_dom_sf"/>
</dbReference>
<dbReference type="GO" id="GO:0005537">
    <property type="term" value="F:D-mannose binding"/>
    <property type="evidence" value="ECO:0007669"/>
    <property type="project" value="UniProtKB-ARBA"/>
</dbReference>
<dbReference type="PROSITE" id="PS51752">
    <property type="entry name" value="JACALIN_LECTIN"/>
    <property type="match status" value="2"/>
</dbReference>
<dbReference type="Pfam" id="PF01419">
    <property type="entry name" value="Jacalin"/>
    <property type="match status" value="3"/>
</dbReference>
<protein>
    <submittedName>
        <fullName evidence="6">Agglutinin</fullName>
    </submittedName>
</protein>
<evidence type="ECO:0000313" key="6">
    <source>
        <dbReference type="EMBL" id="KAK7818528.1"/>
    </source>
</evidence>
<comment type="similarity">
    <text evidence="1">Belongs to the jacalin lectin family.</text>
</comment>
<keyword evidence="7" id="KW-1185">Reference proteome</keyword>
<evidence type="ECO:0000256" key="1">
    <source>
        <dbReference type="ARBA" id="ARBA00006568"/>
    </source>
</evidence>
<dbReference type="Proteomes" id="UP000237347">
    <property type="component" value="Unassembled WGS sequence"/>
</dbReference>
<dbReference type="InterPro" id="IPR001229">
    <property type="entry name" value="Jacalin-like_lectin_dom"/>
</dbReference>
<dbReference type="Gene3D" id="2.100.10.30">
    <property type="entry name" value="Jacalin-like lectin domain"/>
    <property type="match status" value="3"/>
</dbReference>
<feature type="signal peptide" evidence="4">
    <location>
        <begin position="1"/>
        <end position="19"/>
    </location>
</feature>
<comment type="caution">
    <text evidence="6">The sequence shown here is derived from an EMBL/GenBank/DDBJ whole genome shotgun (WGS) entry which is preliminary data.</text>
</comment>
<dbReference type="SUPFAM" id="SSF51101">
    <property type="entry name" value="Mannose-binding lectins"/>
    <property type="match status" value="2"/>
</dbReference>
<dbReference type="EMBL" id="PKMF04000825">
    <property type="protein sequence ID" value="KAK7818528.1"/>
    <property type="molecule type" value="Genomic_DNA"/>
</dbReference>
<reference evidence="6 7" key="1">
    <citation type="journal article" date="2018" name="Sci. Data">
        <title>The draft genome sequence of cork oak.</title>
        <authorList>
            <person name="Ramos A.M."/>
            <person name="Usie A."/>
            <person name="Barbosa P."/>
            <person name="Barros P.M."/>
            <person name="Capote T."/>
            <person name="Chaves I."/>
            <person name="Simoes F."/>
            <person name="Abreu I."/>
            <person name="Carrasquinho I."/>
            <person name="Faro C."/>
            <person name="Guimaraes J.B."/>
            <person name="Mendonca D."/>
            <person name="Nobrega F."/>
            <person name="Rodrigues L."/>
            <person name="Saibo N.J.M."/>
            <person name="Varela M.C."/>
            <person name="Egas C."/>
            <person name="Matos J."/>
            <person name="Miguel C.M."/>
            <person name="Oliveira M.M."/>
            <person name="Ricardo C.P."/>
            <person name="Goncalves S."/>
        </authorList>
    </citation>
    <scope>NUCLEOTIDE SEQUENCE [LARGE SCALE GENOMIC DNA]</scope>
    <source>
        <strain evidence="7">cv. HL8</strain>
    </source>
</reference>
<keyword evidence="4" id="KW-0732">Signal</keyword>
<dbReference type="FunFam" id="2.100.10.30:FF:000001">
    <property type="entry name" value="Jacalin-related lectin 33"/>
    <property type="match status" value="1"/>
</dbReference>